<dbReference type="RefSeq" id="WP_205445173.1">
    <property type="nucleotide sequence ID" value="NZ_CP061510.1"/>
</dbReference>
<organism evidence="1 2">
    <name type="scientific">Tsuneonella flava</name>
    <dbReference type="NCBI Taxonomy" id="2055955"/>
    <lineage>
        <taxon>Bacteria</taxon>
        <taxon>Pseudomonadati</taxon>
        <taxon>Pseudomonadota</taxon>
        <taxon>Alphaproteobacteria</taxon>
        <taxon>Sphingomonadales</taxon>
        <taxon>Erythrobacteraceae</taxon>
        <taxon>Tsuneonella</taxon>
    </lineage>
</organism>
<dbReference type="EMBL" id="CP061510">
    <property type="protein sequence ID" value="QSB45844.1"/>
    <property type="molecule type" value="Genomic_DNA"/>
</dbReference>
<accession>A0ABX7KCU2</accession>
<dbReference type="Proteomes" id="UP000663637">
    <property type="component" value="Chromosome"/>
</dbReference>
<protein>
    <submittedName>
        <fullName evidence="1">Uncharacterized protein</fullName>
    </submittedName>
</protein>
<keyword evidence="2" id="KW-1185">Reference proteome</keyword>
<gene>
    <name evidence="1" type="ORF">IDJ81_07120</name>
</gene>
<sequence length="275" mass="30891">MKYDLLIKVQTHADLTSWTVGEKILSPLFEDGRLVPERAATFGEVSASHGFDVDGIMECRAHWASQAVMRANGTSDVFPEDFHWRRRKVAKSQGYVSFAETNARGKKIPARVLLQSQYRKEIDWAGLFVNWCDIATPFAAILHPLTAQDSPRKNNKDVGNYSYDEDVYQQAWSRFLGGEFYCEFRAGELNSLVSGLTNLGWGSFFGGDFSTEVDEAKIVAAGFPVRKIGDGYLVQVTENISDVLDDFALFSKRRAELKSLFRDGLFMIKDEPTAS</sequence>
<proteinExistence type="predicted"/>
<evidence type="ECO:0000313" key="1">
    <source>
        <dbReference type="EMBL" id="QSB45844.1"/>
    </source>
</evidence>
<reference evidence="1 2" key="1">
    <citation type="submission" date="2020-09" db="EMBL/GenBank/DDBJ databases">
        <title>Complete genome sequence of altererythrobacter flavus SS-21NJ, isolated from Dongying oil sludge in Shandong province.</title>
        <authorList>
            <person name="Sun S."/>
            <person name="Zhang Z."/>
        </authorList>
    </citation>
    <scope>NUCLEOTIDE SEQUENCE [LARGE SCALE GENOMIC DNA]</scope>
    <source>
        <strain evidence="1 2">SS-21NJ</strain>
    </source>
</reference>
<evidence type="ECO:0000313" key="2">
    <source>
        <dbReference type="Proteomes" id="UP000663637"/>
    </source>
</evidence>
<name>A0ABX7KCU2_9SPHN</name>